<feature type="signal peptide" evidence="1">
    <location>
        <begin position="1"/>
        <end position="18"/>
    </location>
</feature>
<evidence type="ECO:0000259" key="2">
    <source>
        <dbReference type="PROSITE" id="PS50097"/>
    </source>
</evidence>
<dbReference type="AlphaFoldDB" id="A0ABD3X852"/>
<sequence>MHVCMYLLLLSVAQKSKSTEIQFDFEDFDFTTKSAWTDLQLKVEDKTLWVPKSFLIVVSPVFRRMFESDFKERKTVELPLPGKKYEDVLEFLKCTITAALTYDIVLQVLPLAHEYQVKRLLMECKYFLLRELDSTAKSYVKDSYDTRKAKDYVIKYSKICVMADKYGFSLLIEKCVKALSFVNCNYYKDLPDFHKISKDVQNKILLGRLTQVEKKCGF</sequence>
<dbReference type="PANTHER" id="PTHR22744">
    <property type="entry name" value="HELIX LOOP HELIX PROTEIN 21-RELATED"/>
    <property type="match status" value="1"/>
</dbReference>
<feature type="chain" id="PRO_5044896861" description="BTB domain-containing protein" evidence="1">
    <location>
        <begin position="19"/>
        <end position="218"/>
    </location>
</feature>
<proteinExistence type="predicted"/>
<keyword evidence="4" id="KW-1185">Reference proteome</keyword>
<reference evidence="3 4" key="1">
    <citation type="submission" date="2024-11" db="EMBL/GenBank/DDBJ databases">
        <title>Chromosome-level genome assembly of the freshwater bivalve Anodonta woodiana.</title>
        <authorList>
            <person name="Chen X."/>
        </authorList>
    </citation>
    <scope>NUCLEOTIDE SEQUENCE [LARGE SCALE GENOMIC DNA]</scope>
    <source>
        <strain evidence="3">MN2024</strain>
        <tissue evidence="3">Gills</tissue>
    </source>
</reference>
<dbReference type="PANTHER" id="PTHR22744:SF17">
    <property type="entry name" value="BTB DOMAIN-CONTAINING PROTEIN"/>
    <property type="match status" value="1"/>
</dbReference>
<dbReference type="PROSITE" id="PS50097">
    <property type="entry name" value="BTB"/>
    <property type="match status" value="1"/>
</dbReference>
<protein>
    <recommendedName>
        <fullName evidence="2">BTB domain-containing protein</fullName>
    </recommendedName>
</protein>
<dbReference type="EMBL" id="JBJQND010000003">
    <property type="protein sequence ID" value="KAL3881851.1"/>
    <property type="molecule type" value="Genomic_DNA"/>
</dbReference>
<dbReference type="Proteomes" id="UP001634394">
    <property type="component" value="Unassembled WGS sequence"/>
</dbReference>
<dbReference type="CDD" id="cd18186">
    <property type="entry name" value="BTB_POZ_ZBTB_KLHL-like"/>
    <property type="match status" value="1"/>
</dbReference>
<keyword evidence="1" id="KW-0732">Signal</keyword>
<dbReference type="Gene3D" id="3.30.710.10">
    <property type="entry name" value="Potassium Channel Kv1.1, Chain A"/>
    <property type="match status" value="1"/>
</dbReference>
<dbReference type="SUPFAM" id="SSF54695">
    <property type="entry name" value="POZ domain"/>
    <property type="match status" value="1"/>
</dbReference>
<dbReference type="SMART" id="SM00225">
    <property type="entry name" value="BTB"/>
    <property type="match status" value="1"/>
</dbReference>
<organism evidence="3 4">
    <name type="scientific">Sinanodonta woodiana</name>
    <name type="common">Chinese pond mussel</name>
    <name type="synonym">Anodonta woodiana</name>
    <dbReference type="NCBI Taxonomy" id="1069815"/>
    <lineage>
        <taxon>Eukaryota</taxon>
        <taxon>Metazoa</taxon>
        <taxon>Spiralia</taxon>
        <taxon>Lophotrochozoa</taxon>
        <taxon>Mollusca</taxon>
        <taxon>Bivalvia</taxon>
        <taxon>Autobranchia</taxon>
        <taxon>Heteroconchia</taxon>
        <taxon>Palaeoheterodonta</taxon>
        <taxon>Unionida</taxon>
        <taxon>Unionoidea</taxon>
        <taxon>Unionidae</taxon>
        <taxon>Unioninae</taxon>
        <taxon>Sinanodonta</taxon>
    </lineage>
</organism>
<dbReference type="InterPro" id="IPR000210">
    <property type="entry name" value="BTB/POZ_dom"/>
</dbReference>
<comment type="caution">
    <text evidence="3">The sequence shown here is derived from an EMBL/GenBank/DDBJ whole genome shotgun (WGS) entry which is preliminary data.</text>
</comment>
<evidence type="ECO:0000313" key="4">
    <source>
        <dbReference type="Proteomes" id="UP001634394"/>
    </source>
</evidence>
<accession>A0ABD3X852</accession>
<evidence type="ECO:0000313" key="3">
    <source>
        <dbReference type="EMBL" id="KAL3881851.1"/>
    </source>
</evidence>
<gene>
    <name evidence="3" type="ORF">ACJMK2_028243</name>
</gene>
<dbReference type="InterPro" id="IPR011333">
    <property type="entry name" value="SKP1/BTB/POZ_sf"/>
</dbReference>
<evidence type="ECO:0000256" key="1">
    <source>
        <dbReference type="SAM" id="SignalP"/>
    </source>
</evidence>
<dbReference type="Pfam" id="PF00651">
    <property type="entry name" value="BTB"/>
    <property type="match status" value="1"/>
</dbReference>
<name>A0ABD3X852_SINWO</name>
<feature type="domain" description="BTB" evidence="2">
    <location>
        <begin position="37"/>
        <end position="92"/>
    </location>
</feature>